<sequence length="151" mass="15985">MTDAAEPLEDRLRTVLEVTEAPPPHLVEAAKALLSWRDPDAQLAELVADSTAEPAAAVRAAEPPQLLTFASGDTTVVLEIGHERRSRRLIGQIIAPAAATVEVRHPGGVVTVDADGDGRFRAAPVSPGPLSVSCRFDDPQRAPIVTSWVTV</sequence>
<dbReference type="EMBL" id="PYGE01000007">
    <property type="protein sequence ID" value="PSL03712.1"/>
    <property type="molecule type" value="Genomic_DNA"/>
</dbReference>
<evidence type="ECO:0000313" key="1">
    <source>
        <dbReference type="EMBL" id="PSL03712.1"/>
    </source>
</evidence>
<reference evidence="1 2" key="1">
    <citation type="submission" date="2018-03" db="EMBL/GenBank/DDBJ databases">
        <title>Genomic Encyclopedia of Archaeal and Bacterial Type Strains, Phase II (KMG-II): from individual species to whole genera.</title>
        <authorList>
            <person name="Goeker M."/>
        </authorList>
    </citation>
    <scope>NUCLEOTIDE SEQUENCE [LARGE SCALE GENOMIC DNA]</scope>
    <source>
        <strain evidence="1 2">DSM 45211</strain>
    </source>
</reference>
<accession>A0A2P8E2M0</accession>
<protein>
    <submittedName>
        <fullName evidence="1">Uncharacterized protein</fullName>
    </submittedName>
</protein>
<dbReference type="AlphaFoldDB" id="A0A2P8E2M0"/>
<evidence type="ECO:0000313" key="2">
    <source>
        <dbReference type="Proteomes" id="UP000243528"/>
    </source>
</evidence>
<gene>
    <name evidence="1" type="ORF">CLV30_107193</name>
</gene>
<proteinExistence type="predicted"/>
<dbReference type="RefSeq" id="WP_106537450.1">
    <property type="nucleotide sequence ID" value="NZ_PYGE01000007.1"/>
</dbReference>
<dbReference type="OrthoDB" id="5193241at2"/>
<name>A0A2P8E2M0_9ACTN</name>
<comment type="caution">
    <text evidence="1">The sequence shown here is derived from an EMBL/GenBank/DDBJ whole genome shotgun (WGS) entry which is preliminary data.</text>
</comment>
<dbReference type="Proteomes" id="UP000243528">
    <property type="component" value="Unassembled WGS sequence"/>
</dbReference>
<keyword evidence="2" id="KW-1185">Reference proteome</keyword>
<organism evidence="1 2">
    <name type="scientific">Haloactinopolyspora alba</name>
    <dbReference type="NCBI Taxonomy" id="648780"/>
    <lineage>
        <taxon>Bacteria</taxon>
        <taxon>Bacillati</taxon>
        <taxon>Actinomycetota</taxon>
        <taxon>Actinomycetes</taxon>
        <taxon>Jiangellales</taxon>
        <taxon>Jiangellaceae</taxon>
        <taxon>Haloactinopolyspora</taxon>
    </lineage>
</organism>